<dbReference type="EMBL" id="GHES01036430">
    <property type="protein sequence ID" value="MPA66989.1"/>
    <property type="molecule type" value="Transcribed_RNA"/>
</dbReference>
<keyword evidence="4" id="KW-0472">Membrane</keyword>
<keyword evidence="4" id="KW-0812">Transmembrane</keyword>
<proteinExistence type="predicted"/>
<evidence type="ECO:0000256" key="2">
    <source>
        <dbReference type="ARBA" id="ARBA00022771"/>
    </source>
</evidence>
<keyword evidence="3" id="KW-0862">Zinc</keyword>
<reference evidence="6" key="1">
    <citation type="submission" date="2019-08" db="EMBL/GenBank/DDBJ databases">
        <title>Reference gene set and small RNA set construction with multiple tissues from Davidia involucrata Baill.</title>
        <authorList>
            <person name="Yang H."/>
            <person name="Zhou C."/>
            <person name="Li G."/>
            <person name="Wang J."/>
            <person name="Gao P."/>
            <person name="Wang M."/>
            <person name="Wang R."/>
            <person name="Zhao Y."/>
        </authorList>
    </citation>
    <scope>NUCLEOTIDE SEQUENCE</scope>
    <source>
        <tissue evidence="6">Mixed with DoveR01_LX</tissue>
    </source>
</reference>
<dbReference type="Gene3D" id="3.30.40.10">
    <property type="entry name" value="Zinc/RING finger domain, C3HC4 (zinc finger)"/>
    <property type="match status" value="1"/>
</dbReference>
<protein>
    <recommendedName>
        <fullName evidence="5">RING-CH-type domain-containing protein</fullName>
    </recommendedName>
</protein>
<dbReference type="SMART" id="SM00744">
    <property type="entry name" value="RINGv"/>
    <property type="match status" value="1"/>
</dbReference>
<evidence type="ECO:0000256" key="4">
    <source>
        <dbReference type="SAM" id="Phobius"/>
    </source>
</evidence>
<organism evidence="6">
    <name type="scientific">Davidia involucrata</name>
    <name type="common">Dove tree</name>
    <dbReference type="NCBI Taxonomy" id="16924"/>
    <lineage>
        <taxon>Eukaryota</taxon>
        <taxon>Viridiplantae</taxon>
        <taxon>Streptophyta</taxon>
        <taxon>Embryophyta</taxon>
        <taxon>Tracheophyta</taxon>
        <taxon>Spermatophyta</taxon>
        <taxon>Magnoliopsida</taxon>
        <taxon>eudicotyledons</taxon>
        <taxon>Gunneridae</taxon>
        <taxon>Pentapetalae</taxon>
        <taxon>asterids</taxon>
        <taxon>Cornales</taxon>
        <taxon>Nyssaceae</taxon>
        <taxon>Davidia</taxon>
    </lineage>
</organism>
<evidence type="ECO:0000256" key="1">
    <source>
        <dbReference type="ARBA" id="ARBA00022723"/>
    </source>
</evidence>
<feature type="domain" description="RING-CH-type" evidence="5">
    <location>
        <begin position="84"/>
        <end position="149"/>
    </location>
</feature>
<dbReference type="AlphaFoldDB" id="A0A5B7BDP5"/>
<dbReference type="Pfam" id="PF12906">
    <property type="entry name" value="RINGv"/>
    <property type="match status" value="1"/>
</dbReference>
<dbReference type="InterPro" id="IPR011016">
    <property type="entry name" value="Znf_RING-CH"/>
</dbReference>
<dbReference type="InterPro" id="IPR013083">
    <property type="entry name" value="Znf_RING/FYVE/PHD"/>
</dbReference>
<name>A0A5B7BDP5_DAVIN</name>
<evidence type="ECO:0000259" key="5">
    <source>
        <dbReference type="PROSITE" id="PS51292"/>
    </source>
</evidence>
<dbReference type="PANTHER" id="PTHR46214">
    <property type="entry name" value="ZINC FINGER, RING-CH-TYPE"/>
    <property type="match status" value="1"/>
</dbReference>
<keyword evidence="2" id="KW-0863">Zinc-finger</keyword>
<evidence type="ECO:0000256" key="3">
    <source>
        <dbReference type="ARBA" id="ARBA00022833"/>
    </source>
</evidence>
<feature type="transmembrane region" description="Helical" evidence="4">
    <location>
        <begin position="186"/>
        <end position="204"/>
    </location>
</feature>
<evidence type="ECO:0000313" key="6">
    <source>
        <dbReference type="EMBL" id="MPA66989.1"/>
    </source>
</evidence>
<keyword evidence="4" id="KW-1133">Transmembrane helix</keyword>
<dbReference type="PROSITE" id="PS51292">
    <property type="entry name" value="ZF_RING_CH"/>
    <property type="match status" value="1"/>
</dbReference>
<dbReference type="PANTHER" id="PTHR46214:SF8">
    <property type="entry name" value="RING_FYVE_PHD ZINC FINGER SUPERFAMILY PROTEIN"/>
    <property type="match status" value="1"/>
</dbReference>
<accession>A0A5B7BDP5</accession>
<dbReference type="GO" id="GO:0008270">
    <property type="term" value="F:zinc ion binding"/>
    <property type="evidence" value="ECO:0007669"/>
    <property type="project" value="UniProtKB-KW"/>
</dbReference>
<keyword evidence="1" id="KW-0479">Metal-binding</keyword>
<dbReference type="SUPFAM" id="SSF57850">
    <property type="entry name" value="RING/U-box"/>
    <property type="match status" value="1"/>
</dbReference>
<sequence>MRALVIVMEAELHGGQEGNENSTNPIGGVEREPGIAIKSEETEIVCEEDGILERKVKEAEAGENDCDCVIDVDKQRGGGSSSGESSGEEKVCRICQVSSEHTSESSELIQLGCSCKGELGVSHRHCAETWFRQRGNRQCEICGKTARNITAIEDIRLLVEWHEMRLMATGAASAHREGSCLWKKNFCNFLLACIVLGFIFSWFFRVHIL</sequence>
<gene>
    <name evidence="6" type="ORF">Din_036430</name>
</gene>